<reference evidence="1 2" key="2">
    <citation type="journal article" date="2017" name="Front. Plant Sci.">
        <title>Gene Classification and Mining of Molecular Markers Useful in Red Clover (Trifolium pratense) Breeding.</title>
        <authorList>
            <person name="Istvanek J."/>
            <person name="Dluhosova J."/>
            <person name="Dluhos P."/>
            <person name="Patkova L."/>
            <person name="Nedelnik J."/>
            <person name="Repkova J."/>
        </authorList>
    </citation>
    <scope>NUCLEOTIDE SEQUENCE [LARGE SCALE GENOMIC DNA]</scope>
    <source>
        <strain evidence="2">cv. Tatra</strain>
        <tissue evidence="1">Young leaves</tissue>
    </source>
</reference>
<dbReference type="AlphaFoldDB" id="A0A2K3NMT8"/>
<organism evidence="1 2">
    <name type="scientific">Trifolium pratense</name>
    <name type="common">Red clover</name>
    <dbReference type="NCBI Taxonomy" id="57577"/>
    <lineage>
        <taxon>Eukaryota</taxon>
        <taxon>Viridiplantae</taxon>
        <taxon>Streptophyta</taxon>
        <taxon>Embryophyta</taxon>
        <taxon>Tracheophyta</taxon>
        <taxon>Spermatophyta</taxon>
        <taxon>Magnoliopsida</taxon>
        <taxon>eudicotyledons</taxon>
        <taxon>Gunneridae</taxon>
        <taxon>Pentapetalae</taxon>
        <taxon>rosids</taxon>
        <taxon>fabids</taxon>
        <taxon>Fabales</taxon>
        <taxon>Fabaceae</taxon>
        <taxon>Papilionoideae</taxon>
        <taxon>50 kb inversion clade</taxon>
        <taxon>NPAAA clade</taxon>
        <taxon>Hologalegina</taxon>
        <taxon>IRL clade</taxon>
        <taxon>Trifolieae</taxon>
        <taxon>Trifolium</taxon>
    </lineage>
</organism>
<evidence type="ECO:0000313" key="1">
    <source>
        <dbReference type="EMBL" id="PNY04353.1"/>
    </source>
</evidence>
<gene>
    <name evidence="1" type="ORF">L195_g000771</name>
</gene>
<accession>A0A2K3NMT8</accession>
<proteinExistence type="predicted"/>
<name>A0A2K3NMT8_TRIPR</name>
<protein>
    <submittedName>
        <fullName evidence="1">Uncharacterized protein</fullName>
    </submittedName>
</protein>
<dbReference type="EMBL" id="ASHM01000286">
    <property type="protein sequence ID" value="PNY04353.1"/>
    <property type="molecule type" value="Genomic_DNA"/>
</dbReference>
<sequence>MNPFNLASLKHLNTDRSKNLLGSEDATFRGCVASDSEVLQRMDCRHRHAQDCRQAQQARRLDLGQTSSFAKTTIYKMNKFLDEID</sequence>
<comment type="caution">
    <text evidence="1">The sequence shown here is derived from an EMBL/GenBank/DDBJ whole genome shotgun (WGS) entry which is preliminary data.</text>
</comment>
<dbReference type="Proteomes" id="UP000236291">
    <property type="component" value="Unassembled WGS sequence"/>
</dbReference>
<reference evidence="1 2" key="1">
    <citation type="journal article" date="2014" name="Am. J. Bot.">
        <title>Genome assembly and annotation for red clover (Trifolium pratense; Fabaceae).</title>
        <authorList>
            <person name="Istvanek J."/>
            <person name="Jaros M."/>
            <person name="Krenek A."/>
            <person name="Repkova J."/>
        </authorList>
    </citation>
    <scope>NUCLEOTIDE SEQUENCE [LARGE SCALE GENOMIC DNA]</scope>
    <source>
        <strain evidence="2">cv. Tatra</strain>
        <tissue evidence="1">Young leaves</tissue>
    </source>
</reference>
<evidence type="ECO:0000313" key="2">
    <source>
        <dbReference type="Proteomes" id="UP000236291"/>
    </source>
</evidence>